<keyword evidence="13 16" id="KW-0472">Membrane</keyword>
<keyword evidence="4" id="KW-1003">Cell membrane</keyword>
<dbReference type="Proteomes" id="UP000323856">
    <property type="component" value="Unassembled WGS sequence"/>
</dbReference>
<dbReference type="EMBL" id="VOBL01000001">
    <property type="protein sequence ID" value="KAA0979660.1"/>
    <property type="molecule type" value="Genomic_DNA"/>
</dbReference>
<evidence type="ECO:0000256" key="12">
    <source>
        <dbReference type="ARBA" id="ARBA00023012"/>
    </source>
</evidence>
<evidence type="ECO:0000256" key="13">
    <source>
        <dbReference type="ARBA" id="ARBA00023136"/>
    </source>
</evidence>
<gene>
    <name evidence="19" type="ORF">FQ154_00380</name>
</gene>
<dbReference type="SMART" id="SM00387">
    <property type="entry name" value="HATPase_c"/>
    <property type="match status" value="1"/>
</dbReference>
<keyword evidence="8" id="KW-0547">Nucleotide-binding</keyword>
<dbReference type="CDD" id="cd00082">
    <property type="entry name" value="HisKA"/>
    <property type="match status" value="1"/>
</dbReference>
<dbReference type="SUPFAM" id="SSF47384">
    <property type="entry name" value="Homodimeric domain of signal transducing histidine kinase"/>
    <property type="match status" value="1"/>
</dbReference>
<evidence type="ECO:0000259" key="17">
    <source>
        <dbReference type="PROSITE" id="PS50109"/>
    </source>
</evidence>
<dbReference type="FunFam" id="1.10.287.130:FF:000010">
    <property type="entry name" value="Two-component sensor histidine kinase"/>
    <property type="match status" value="1"/>
</dbReference>
<reference evidence="19 20" key="1">
    <citation type="submission" date="2019-07" db="EMBL/GenBank/DDBJ databases">
        <title>Analysis of the biochemical properties, biological activity and biotechnological potential of siderophores and biosurfactants produced by Antarctic psychrotolerant bacteria.</title>
        <authorList>
            <person name="Styczynski M."/>
            <person name="Krucon T."/>
            <person name="Decewicz P."/>
            <person name="Dziewit L."/>
        </authorList>
    </citation>
    <scope>NUCLEOTIDE SEQUENCE [LARGE SCALE GENOMIC DNA]</scope>
    <source>
        <strain evidence="19 20">ANT_H27</strain>
    </source>
</reference>
<evidence type="ECO:0000256" key="16">
    <source>
        <dbReference type="SAM" id="Phobius"/>
    </source>
</evidence>
<dbReference type="GO" id="GO:0005524">
    <property type="term" value="F:ATP binding"/>
    <property type="evidence" value="ECO:0007669"/>
    <property type="project" value="UniProtKB-KW"/>
</dbReference>
<feature type="region of interest" description="Disordered" evidence="15">
    <location>
        <begin position="1"/>
        <end position="21"/>
    </location>
</feature>
<feature type="transmembrane region" description="Helical" evidence="16">
    <location>
        <begin position="47"/>
        <end position="70"/>
    </location>
</feature>
<evidence type="ECO:0000256" key="4">
    <source>
        <dbReference type="ARBA" id="ARBA00022475"/>
    </source>
</evidence>
<evidence type="ECO:0000313" key="20">
    <source>
        <dbReference type="Proteomes" id="UP000323856"/>
    </source>
</evidence>
<dbReference type="InterPro" id="IPR047669">
    <property type="entry name" value="MtrAB_MtrB"/>
</dbReference>
<dbReference type="SMART" id="SM00304">
    <property type="entry name" value="HAMP"/>
    <property type="match status" value="1"/>
</dbReference>
<evidence type="ECO:0000256" key="2">
    <source>
        <dbReference type="ARBA" id="ARBA00004651"/>
    </source>
</evidence>
<keyword evidence="7 16" id="KW-0812">Transmembrane</keyword>
<dbReference type="CDD" id="cd06225">
    <property type="entry name" value="HAMP"/>
    <property type="match status" value="1"/>
</dbReference>
<feature type="domain" description="HAMP" evidence="18">
    <location>
        <begin position="247"/>
        <end position="299"/>
    </location>
</feature>
<evidence type="ECO:0000256" key="9">
    <source>
        <dbReference type="ARBA" id="ARBA00022777"/>
    </source>
</evidence>
<comment type="subcellular location">
    <subcellularLocation>
        <location evidence="2">Cell membrane</location>
        <topology evidence="2">Multi-pass membrane protein</topology>
    </subcellularLocation>
</comment>
<keyword evidence="12" id="KW-0902">Two-component regulatory system</keyword>
<dbReference type="InterPro" id="IPR005467">
    <property type="entry name" value="His_kinase_dom"/>
</dbReference>
<dbReference type="SMART" id="SM00388">
    <property type="entry name" value="HisKA"/>
    <property type="match status" value="1"/>
</dbReference>
<evidence type="ECO:0000256" key="15">
    <source>
        <dbReference type="SAM" id="MobiDB-lite"/>
    </source>
</evidence>
<dbReference type="Gene3D" id="1.10.287.130">
    <property type="match status" value="1"/>
</dbReference>
<dbReference type="SUPFAM" id="SSF55874">
    <property type="entry name" value="ATPase domain of HSP90 chaperone/DNA topoisomerase II/histidine kinase"/>
    <property type="match status" value="1"/>
</dbReference>
<dbReference type="OrthoDB" id="9786919at2"/>
<keyword evidence="5" id="KW-0597">Phosphoprotein</keyword>
<dbReference type="InterPro" id="IPR003594">
    <property type="entry name" value="HATPase_dom"/>
</dbReference>
<evidence type="ECO:0000256" key="10">
    <source>
        <dbReference type="ARBA" id="ARBA00022840"/>
    </source>
</evidence>
<dbReference type="PROSITE" id="PS50885">
    <property type="entry name" value="HAMP"/>
    <property type="match status" value="1"/>
</dbReference>
<evidence type="ECO:0000256" key="6">
    <source>
        <dbReference type="ARBA" id="ARBA00022679"/>
    </source>
</evidence>
<dbReference type="Gene3D" id="3.30.565.10">
    <property type="entry name" value="Histidine kinase-like ATPase, C-terminal domain"/>
    <property type="match status" value="1"/>
</dbReference>
<protein>
    <recommendedName>
        <fullName evidence="14">Sensor histidine kinase MtrB</fullName>
        <ecNumber evidence="3">2.7.13.3</ecNumber>
    </recommendedName>
</protein>
<comment type="caution">
    <text evidence="19">The sequence shown here is derived from an EMBL/GenBank/DDBJ whole genome shotgun (WGS) entry which is preliminary data.</text>
</comment>
<dbReference type="GO" id="GO:0000155">
    <property type="term" value="F:phosphorelay sensor kinase activity"/>
    <property type="evidence" value="ECO:0007669"/>
    <property type="project" value="InterPro"/>
</dbReference>
<evidence type="ECO:0000256" key="5">
    <source>
        <dbReference type="ARBA" id="ARBA00022553"/>
    </source>
</evidence>
<dbReference type="PANTHER" id="PTHR45436">
    <property type="entry name" value="SENSOR HISTIDINE KINASE YKOH"/>
    <property type="match status" value="1"/>
</dbReference>
<evidence type="ECO:0000256" key="11">
    <source>
        <dbReference type="ARBA" id="ARBA00022989"/>
    </source>
</evidence>
<dbReference type="FunFam" id="3.30.565.10:FF:000013">
    <property type="entry name" value="Two-component sensor histidine kinase"/>
    <property type="match status" value="1"/>
</dbReference>
<dbReference type="InterPro" id="IPR036097">
    <property type="entry name" value="HisK_dim/P_sf"/>
</dbReference>
<dbReference type="PANTHER" id="PTHR45436:SF5">
    <property type="entry name" value="SENSOR HISTIDINE KINASE TRCS"/>
    <property type="match status" value="1"/>
</dbReference>
<dbReference type="Gene3D" id="6.10.340.10">
    <property type="match status" value="1"/>
</dbReference>
<evidence type="ECO:0000256" key="3">
    <source>
        <dbReference type="ARBA" id="ARBA00012438"/>
    </source>
</evidence>
<evidence type="ECO:0000313" key="19">
    <source>
        <dbReference type="EMBL" id="KAA0979660.1"/>
    </source>
</evidence>
<feature type="domain" description="Histidine kinase" evidence="17">
    <location>
        <begin position="314"/>
        <end position="531"/>
    </location>
</feature>
<dbReference type="InterPro" id="IPR050428">
    <property type="entry name" value="TCS_sensor_his_kinase"/>
</dbReference>
<proteinExistence type="predicted"/>
<organism evidence="19 20">
    <name type="scientific">Paeniglutamicibacter gangotriensis</name>
    <dbReference type="NCBI Taxonomy" id="254787"/>
    <lineage>
        <taxon>Bacteria</taxon>
        <taxon>Bacillati</taxon>
        <taxon>Actinomycetota</taxon>
        <taxon>Actinomycetes</taxon>
        <taxon>Micrococcales</taxon>
        <taxon>Micrococcaceae</taxon>
        <taxon>Paeniglutamicibacter</taxon>
    </lineage>
</organism>
<dbReference type="AlphaFoldDB" id="A0A5B0EPI4"/>
<dbReference type="RefSeq" id="WP_007271771.1">
    <property type="nucleotide sequence ID" value="NZ_JBITUG010000012.1"/>
</dbReference>
<accession>A0A5B0EPI4</accession>
<evidence type="ECO:0000256" key="1">
    <source>
        <dbReference type="ARBA" id="ARBA00000085"/>
    </source>
</evidence>
<dbReference type="PROSITE" id="PS50109">
    <property type="entry name" value="HIS_KIN"/>
    <property type="match status" value="1"/>
</dbReference>
<evidence type="ECO:0000259" key="18">
    <source>
        <dbReference type="PROSITE" id="PS50885"/>
    </source>
</evidence>
<dbReference type="InterPro" id="IPR003661">
    <property type="entry name" value="HisK_dim/P_dom"/>
</dbReference>
<dbReference type="InterPro" id="IPR036890">
    <property type="entry name" value="HATPase_C_sf"/>
</dbReference>
<dbReference type="Pfam" id="PF00512">
    <property type="entry name" value="HisKA"/>
    <property type="match status" value="1"/>
</dbReference>
<keyword evidence="6" id="KW-0808">Transferase</keyword>
<dbReference type="InterPro" id="IPR003660">
    <property type="entry name" value="HAMP_dom"/>
</dbReference>
<evidence type="ECO:0000256" key="7">
    <source>
        <dbReference type="ARBA" id="ARBA00022692"/>
    </source>
</evidence>
<dbReference type="PRINTS" id="PR00344">
    <property type="entry name" value="BCTRLSENSOR"/>
</dbReference>
<dbReference type="Pfam" id="PF00672">
    <property type="entry name" value="HAMP"/>
    <property type="match status" value="1"/>
</dbReference>
<dbReference type="NCBIfam" id="NF040691">
    <property type="entry name" value="MtrAB_MtrB"/>
    <property type="match status" value="1"/>
</dbReference>
<keyword evidence="11 16" id="KW-1133">Transmembrane helix</keyword>
<comment type="catalytic activity">
    <reaction evidence="1">
        <text>ATP + protein L-histidine = ADP + protein N-phospho-L-histidine.</text>
        <dbReference type="EC" id="2.7.13.3"/>
    </reaction>
</comment>
<dbReference type="GO" id="GO:0005886">
    <property type="term" value="C:plasma membrane"/>
    <property type="evidence" value="ECO:0007669"/>
    <property type="project" value="UniProtKB-SubCell"/>
</dbReference>
<dbReference type="InterPro" id="IPR004358">
    <property type="entry name" value="Sig_transdc_His_kin-like_C"/>
</dbReference>
<dbReference type="SUPFAM" id="SSF158472">
    <property type="entry name" value="HAMP domain-like"/>
    <property type="match status" value="1"/>
</dbReference>
<keyword evidence="10" id="KW-0067">ATP-binding</keyword>
<sequence length="604" mass="64633">MDSVEPAAAGSTTPAADTPKPAGGLRAWGAVLTRVRKTVRSRWMRSLLFRTVTSAALLTALALLGAGAFLSNQIATGLFQERFNQVESESVRGLNQVKAIFDSAATTDRTSTHSLVTSTLRILEGDTALVPRNFVLDPLPGAENIYVGPTASGNLTSRIIPAALAAEIQESNAVHWQSIEVKSAAGDGPGLIFGTKVTLPPGAEYGLYLVYDLTSVQKTLDFINRAMALVGGLLLLVVSGITWYVTRLVVSPVAAAAQVSEKLAAGRLQERMVVSGEDEIARLGNSFNHMAASLQDQINQLATLSAMQQRFVSDVSHELRTPLTTVRMAAEVLHDAREDFDPINKRSAELLYNQVERFQILLNDLLEVSRFDAGVAVLDPEPNDLVSVARRVIDAATPHAEAMGSVLRLGTPAGGAVAEMDSRRIERVVRNLVMNAIEHSEGNPIDITVAGNANAVAITVRDRGIGMSPEARTRVFDRFWRADPARARTTGGSGLGLSIAMEDTRLHSGRLEAWGERGVGSCFRLTLPRVLGDEIIASPLPLEPIVLADAVLDRGMVVSFPLTGEIPAIGFKPAPPLISEETADTDPASESSATHTPGKRHHHD</sequence>
<feature type="region of interest" description="Disordered" evidence="15">
    <location>
        <begin position="573"/>
        <end position="604"/>
    </location>
</feature>
<evidence type="ECO:0000256" key="14">
    <source>
        <dbReference type="ARBA" id="ARBA00035305"/>
    </source>
</evidence>
<keyword evidence="9 19" id="KW-0418">Kinase</keyword>
<evidence type="ECO:0000256" key="8">
    <source>
        <dbReference type="ARBA" id="ARBA00022741"/>
    </source>
</evidence>
<name>A0A5B0EPI4_9MICC</name>
<dbReference type="Pfam" id="PF02518">
    <property type="entry name" value="HATPase_c"/>
    <property type="match status" value="1"/>
</dbReference>
<dbReference type="EC" id="2.7.13.3" evidence="3"/>